<name>A0A0A1WYT8_ZEUCU</name>
<evidence type="ECO:0000256" key="2">
    <source>
        <dbReference type="SAM" id="MobiDB-lite"/>
    </source>
</evidence>
<sequence length="618" mass="68800">MGQLMAKLAVPLQHCSDNVVNILAGRRKRKRSLDSSSTSDELQNSETQSPKKKRLLTTTQYIYQALFKEQKNSDIAVMALGKVWNLHKVYLCQSPYFYSMFNGSWKESCQDFVHIKILDEHITLEALDAVFGSMYSDEIEIDPKAVISVLATATLFHLEGIIDKCAEVMIETINAETAISYYEAACLYGSVNVKKAAMVFLETNLLCIYPKDEQLLRQISVELMTKLVASPDLYVMQTEFSLYTLLRTWMYLRLHPLYDAENTADIPPTAGEGDGSRSGVGGNANSNNSNSVGQCLAELVKDYFANRSEKRSFLATAEGQQFVPAFQALRTQYLTNHHTDLKIVLNDNVIPKDWLHSHVLTHWHSILKVDHLPEEGPQNLDADVFYKNCMRCGRVLLEPGYQKWRWTGFNFGLDLVLVADSRLLSIRRHHRNEHERLLSLQTKRQFMIRTSVTSINSQRQPTFTQKTEITSLSLEKNQEVTIMLMDTMLVHPLLISVNLLVVPPASQHFKQHVYSNEDTLNTATVPISEIGANCNPAGDAASVQRPGTPTNSIAAAERLMLSADDSAVCVVPPSPPNVPSMLLTPPPTHRAASTTSTVSTASSVGSAVSVSSSASDFV</sequence>
<dbReference type="PANTHER" id="PTHR23231">
    <property type="entry name" value="GERM CELL-LESS PROTEIN"/>
    <property type="match status" value="1"/>
</dbReference>
<dbReference type="PANTHER" id="PTHR23231:SF17">
    <property type="entry name" value="BTB DOMAIN-CONTAINING PROTEIN"/>
    <property type="match status" value="1"/>
</dbReference>
<keyword evidence="1" id="KW-0217">Developmental protein</keyword>
<reference evidence="4" key="1">
    <citation type="submission" date="2014-11" db="EMBL/GenBank/DDBJ databases">
        <authorList>
            <person name="Geib S."/>
        </authorList>
    </citation>
    <scope>NUCLEOTIDE SEQUENCE</scope>
</reference>
<feature type="region of interest" description="Disordered" evidence="2">
    <location>
        <begin position="579"/>
        <end position="605"/>
    </location>
</feature>
<evidence type="ECO:0000313" key="5">
    <source>
        <dbReference type="EMBL" id="JAD04003.1"/>
    </source>
</evidence>
<evidence type="ECO:0000259" key="3">
    <source>
        <dbReference type="PROSITE" id="PS50097"/>
    </source>
</evidence>
<dbReference type="SMART" id="SM00225">
    <property type="entry name" value="BTB"/>
    <property type="match status" value="1"/>
</dbReference>
<dbReference type="EMBL" id="GBXI01010289">
    <property type="protein sequence ID" value="JAD04003.1"/>
    <property type="molecule type" value="Transcribed_RNA"/>
</dbReference>
<dbReference type="SUPFAM" id="SSF54695">
    <property type="entry name" value="POZ domain"/>
    <property type="match status" value="1"/>
</dbReference>
<dbReference type="CDD" id="cd18305">
    <property type="entry name" value="BTB_POZ_GCL"/>
    <property type="match status" value="1"/>
</dbReference>
<dbReference type="CDD" id="cd18495">
    <property type="entry name" value="BACK_GCL"/>
    <property type="match status" value="1"/>
</dbReference>
<proteinExistence type="predicted"/>
<feature type="compositionally biased region" description="Low complexity" evidence="2">
    <location>
        <begin position="591"/>
        <end position="605"/>
    </location>
</feature>
<evidence type="ECO:0000256" key="1">
    <source>
        <dbReference type="ARBA" id="ARBA00022473"/>
    </source>
</evidence>
<feature type="compositionally biased region" description="Pro residues" evidence="2">
    <location>
        <begin position="579"/>
        <end position="588"/>
    </location>
</feature>
<dbReference type="InterPro" id="IPR011333">
    <property type="entry name" value="SKP1/BTB/POZ_sf"/>
</dbReference>
<evidence type="ECO:0000313" key="4">
    <source>
        <dbReference type="EMBL" id="JAD03583.1"/>
    </source>
</evidence>
<organism evidence="4">
    <name type="scientific">Zeugodacus cucurbitae</name>
    <name type="common">Melon fruit fly</name>
    <name type="synonym">Bactrocera cucurbitae</name>
    <dbReference type="NCBI Taxonomy" id="28588"/>
    <lineage>
        <taxon>Eukaryota</taxon>
        <taxon>Metazoa</taxon>
        <taxon>Ecdysozoa</taxon>
        <taxon>Arthropoda</taxon>
        <taxon>Hexapoda</taxon>
        <taxon>Insecta</taxon>
        <taxon>Pterygota</taxon>
        <taxon>Neoptera</taxon>
        <taxon>Endopterygota</taxon>
        <taxon>Diptera</taxon>
        <taxon>Brachycera</taxon>
        <taxon>Muscomorpha</taxon>
        <taxon>Tephritoidea</taxon>
        <taxon>Tephritidae</taxon>
        <taxon>Zeugodacus</taxon>
        <taxon>Zeugodacus</taxon>
    </lineage>
</organism>
<accession>A0A0A1WYT8</accession>
<feature type="region of interest" description="Disordered" evidence="2">
    <location>
        <begin position="265"/>
        <end position="287"/>
    </location>
</feature>
<dbReference type="Pfam" id="PF00651">
    <property type="entry name" value="BTB"/>
    <property type="match status" value="1"/>
</dbReference>
<dbReference type="EMBL" id="GBXI01010709">
    <property type="protein sequence ID" value="JAD03583.1"/>
    <property type="molecule type" value="Transcribed_RNA"/>
</dbReference>
<dbReference type="InterPro" id="IPR000210">
    <property type="entry name" value="BTB/POZ_dom"/>
</dbReference>
<reference evidence="4" key="2">
    <citation type="journal article" date="2015" name="Gigascience">
        <title>Reconstructing a comprehensive transcriptome assembly of a white-pupal translocated strain of the pest fruit fly Bactrocera cucurbitae.</title>
        <authorList>
            <person name="Sim S.B."/>
            <person name="Calla B."/>
            <person name="Hall B."/>
            <person name="DeRego T."/>
            <person name="Geib S.M."/>
        </authorList>
    </citation>
    <scope>NUCLEOTIDE SEQUENCE</scope>
</reference>
<dbReference type="Gene3D" id="3.30.710.10">
    <property type="entry name" value="Potassium Channel Kv1.1, Chain A"/>
    <property type="match status" value="1"/>
</dbReference>
<dbReference type="AlphaFoldDB" id="A0A0A1WYT8"/>
<dbReference type="GO" id="GO:0007281">
    <property type="term" value="P:germ cell development"/>
    <property type="evidence" value="ECO:0007669"/>
    <property type="project" value="InterPro"/>
</dbReference>
<feature type="domain" description="BTB" evidence="3">
    <location>
        <begin position="73"/>
        <end position="143"/>
    </location>
</feature>
<protein>
    <submittedName>
        <fullName evidence="4">Protein germ cell-less</fullName>
    </submittedName>
</protein>
<dbReference type="PROSITE" id="PS50097">
    <property type="entry name" value="BTB"/>
    <property type="match status" value="1"/>
</dbReference>
<feature type="compositionally biased region" description="Gly residues" evidence="2">
    <location>
        <begin position="272"/>
        <end position="282"/>
    </location>
</feature>
<feature type="region of interest" description="Disordered" evidence="2">
    <location>
        <begin position="30"/>
        <end position="51"/>
    </location>
</feature>
<gene>
    <name evidence="4" type="primary">gcl_1</name>
    <name evidence="5" type="synonym">gcl_0</name>
    <name evidence="4" type="ORF">g.40094</name>
    <name evidence="5" type="ORF">g.40096</name>
</gene>
<dbReference type="InterPro" id="IPR043380">
    <property type="entry name" value="Gcl-like"/>
</dbReference>